<dbReference type="AlphaFoldDB" id="A0A3P3XME9"/>
<dbReference type="Pfam" id="PF04074">
    <property type="entry name" value="DUF386"/>
    <property type="match status" value="1"/>
</dbReference>
<dbReference type="PANTHER" id="PTHR34986">
    <property type="entry name" value="EVOLVED BETA-GALACTOSIDASE SUBUNIT BETA"/>
    <property type="match status" value="1"/>
</dbReference>
<dbReference type="NCBIfam" id="TIGR00022">
    <property type="entry name" value="YhcH/YjgK/YiaL family protein"/>
    <property type="match status" value="1"/>
</dbReference>
<dbReference type="InterPro" id="IPR004375">
    <property type="entry name" value="NanQ/TabA/YiaL"/>
</dbReference>
<dbReference type="GO" id="GO:0005829">
    <property type="term" value="C:cytosol"/>
    <property type="evidence" value="ECO:0007669"/>
    <property type="project" value="TreeGrafter"/>
</dbReference>
<name>A0A3P3XME9_9SPIR</name>
<evidence type="ECO:0000313" key="1">
    <source>
        <dbReference type="EMBL" id="SLM17452.1"/>
    </source>
</evidence>
<sequence length="152" mass="17630">MIVCSFKDLEKYQSVLNYLPEALRKVEELKKAGLIPGRYDYHGFFINVQRGTTKPLNEGRFETHMRYVDIQYEIEGSELMAYAPKDALRDDLPYDEKNDIAFFNADKKDTTIAAIQAGMCYIVFPEDGHMPCRHTDRPTNYTKLVIKLPVKK</sequence>
<reference evidence="1" key="1">
    <citation type="submission" date="2017-02" db="EMBL/GenBank/DDBJ databases">
        <authorList>
            <person name="Regsiter A."/>
            <person name="William W."/>
        </authorList>
    </citation>
    <scope>NUCLEOTIDE SEQUENCE</scope>
    <source>
        <strain evidence="1">BdmA 4</strain>
    </source>
</reference>
<organism evidence="1">
    <name type="scientific">uncultured spirochete</name>
    <dbReference type="NCBI Taxonomy" id="156406"/>
    <lineage>
        <taxon>Bacteria</taxon>
        <taxon>Pseudomonadati</taxon>
        <taxon>Spirochaetota</taxon>
        <taxon>Spirochaetia</taxon>
        <taxon>Spirochaetales</taxon>
        <taxon>environmental samples</taxon>
    </lineage>
</organism>
<dbReference type="Gene3D" id="2.60.120.370">
    <property type="entry name" value="YhcH/YjgK/YiaL"/>
    <property type="match status" value="1"/>
</dbReference>
<accession>A0A3P3XME9</accession>
<dbReference type="PANTHER" id="PTHR34986:SF1">
    <property type="entry name" value="PROTEIN YIAL"/>
    <property type="match status" value="1"/>
</dbReference>
<protein>
    <submittedName>
        <fullName evidence="1">YhcH/YjgK/YiaL family protein</fullName>
    </submittedName>
</protein>
<gene>
    <name evidence="1" type="ORF">SPIRO4BDMA_40021</name>
</gene>
<dbReference type="SUPFAM" id="SSF51197">
    <property type="entry name" value="Clavaminate synthase-like"/>
    <property type="match status" value="1"/>
</dbReference>
<dbReference type="InterPro" id="IPR037012">
    <property type="entry name" value="NanQ/TabA/YiaL_sf"/>
</dbReference>
<proteinExistence type="predicted"/>
<dbReference type="EMBL" id="FWDO01000004">
    <property type="protein sequence ID" value="SLM17452.1"/>
    <property type="molecule type" value="Genomic_DNA"/>
</dbReference>